<dbReference type="GO" id="GO:0003723">
    <property type="term" value="F:RNA binding"/>
    <property type="evidence" value="ECO:0007669"/>
    <property type="project" value="InterPro"/>
</dbReference>
<proteinExistence type="inferred from homology"/>
<accession>A0A433Q651</accession>
<dbReference type="SMART" id="SM01163">
    <property type="entry name" value="DUF1785"/>
    <property type="match status" value="1"/>
</dbReference>
<reference evidence="4 5" key="1">
    <citation type="journal article" date="2018" name="New Phytol.">
        <title>Phylogenomics of Endogonaceae and evolution of mycorrhizas within Mucoromycota.</title>
        <authorList>
            <person name="Chang Y."/>
            <person name="Desiro A."/>
            <person name="Na H."/>
            <person name="Sandor L."/>
            <person name="Lipzen A."/>
            <person name="Clum A."/>
            <person name="Barry K."/>
            <person name="Grigoriev I.V."/>
            <person name="Martin F.M."/>
            <person name="Stajich J.E."/>
            <person name="Smith M.E."/>
            <person name="Bonito G."/>
            <person name="Spatafora J.W."/>
        </authorList>
    </citation>
    <scope>NUCLEOTIDE SEQUENCE [LARGE SCALE GENOMIC DNA]</scope>
    <source>
        <strain evidence="4 5">AD002</strain>
    </source>
</reference>
<dbReference type="InterPro" id="IPR036085">
    <property type="entry name" value="PAZ_dom_sf"/>
</dbReference>
<dbReference type="InterPro" id="IPR032472">
    <property type="entry name" value="ArgoL2"/>
</dbReference>
<dbReference type="SUPFAM" id="SSF101690">
    <property type="entry name" value="PAZ domain"/>
    <property type="match status" value="1"/>
</dbReference>
<evidence type="ECO:0000313" key="5">
    <source>
        <dbReference type="Proteomes" id="UP000274822"/>
    </source>
</evidence>
<dbReference type="CDD" id="cd02846">
    <property type="entry name" value="PAZ_argonaute_like"/>
    <property type="match status" value="1"/>
</dbReference>
<sequence length="853" mass="96328">MSQLQLTNFVKRPGVGRAGRPIRIRANFFAVESFPDGNIHHYDVTIDKDVPPVINRRIWKHFEETSFNLPNALNGIRTIYDSRKNVFAPKPLPFGEAGVFNVELPEDDGGPPSKKSPRVFQIKIRKVGEVVMEELHRFLRAEQGLTNTCLTAIMILDVLIRHQPSMLYSTVGRSFYTDHRKGQLSNGAEVWQGYYQSARPTVDKMMINVDVSATAFYEHIPLIDMVAKILNYNRRDDLRRGFNDRDRIKVEKAIKNLRVTVDHRGDNFRRKFKIFKLSKTSVDKTMFEVSDTGGKQDVASYFRKQYNRRLNFPMLPCVVVQKDSCLPIEVCFVVKGQRHMRKLNEKQTADMIKFTCQQPHARANNIKEGIELLNYRDNDYLKQFGLKVDSDMTTVNARILPAPKLSYHPSSRDANFVPNGGVWNLRDKKVAAGATLGSWSVVHFRDPRDQRCPTIPQLHKFIREVVQTFSDTGMNVVNREPPIQEENPNGNIEKILKDAWLRAGNAAKAQPQLIMCVLPNTGVDLYAEIKRVTDTVIGISSQCVQSKHTYEPKKQYCANVCLKVNLKLGGMNSFLAAAQIPFIAQQPTILFGADVTHPGPGTVNKPSIAAVCGSMDSKASRYSASIRVQKGRVEIIQDLSNMVKELLKTFYQTSGQKPSRILFYRDGVSEGQFKEVMESEIKSVQAACASLDPRYKPPITFVIVQKRHHARFFPMDNNTDRTGNCLAGTVVESGITHPFEFDFYLLSHPGLQGTSRPCHYHVLHDENNFTADALQELTYKLCYLYGRATRAVSIVPPAYYADLVATRARFHASTDLGSEAETSTEVSDPEAQAAGIASYGVVKPELQKVMYFM</sequence>
<dbReference type="Gene3D" id="2.170.260.10">
    <property type="entry name" value="paz domain"/>
    <property type="match status" value="1"/>
</dbReference>
<evidence type="ECO:0000256" key="1">
    <source>
        <dbReference type="RuleBase" id="RU361178"/>
    </source>
</evidence>
<dbReference type="InterPro" id="IPR032474">
    <property type="entry name" value="Argonaute_N"/>
</dbReference>
<dbReference type="InterPro" id="IPR036397">
    <property type="entry name" value="RNaseH_sf"/>
</dbReference>
<dbReference type="Pfam" id="PF02170">
    <property type="entry name" value="PAZ"/>
    <property type="match status" value="1"/>
</dbReference>
<keyword evidence="5" id="KW-1185">Reference proteome</keyword>
<protein>
    <submittedName>
        <fullName evidence="4">Piwi domain-containing protein</fullName>
    </submittedName>
</protein>
<gene>
    <name evidence="4" type="ORF">BC938DRAFT_472430</name>
</gene>
<dbReference type="Pfam" id="PF08699">
    <property type="entry name" value="ArgoL1"/>
    <property type="match status" value="1"/>
</dbReference>
<dbReference type="Gene3D" id="3.40.50.2300">
    <property type="match status" value="1"/>
</dbReference>
<dbReference type="PROSITE" id="PS50821">
    <property type="entry name" value="PAZ"/>
    <property type="match status" value="1"/>
</dbReference>
<dbReference type="Pfam" id="PF02171">
    <property type="entry name" value="Piwi"/>
    <property type="match status" value="1"/>
</dbReference>
<dbReference type="PANTHER" id="PTHR22891">
    <property type="entry name" value="EUKARYOTIC TRANSLATION INITIATION FACTOR 2C"/>
    <property type="match status" value="1"/>
</dbReference>
<evidence type="ECO:0000259" key="3">
    <source>
        <dbReference type="PROSITE" id="PS50822"/>
    </source>
</evidence>
<dbReference type="EMBL" id="RBNJ01013507">
    <property type="protein sequence ID" value="RUS25250.1"/>
    <property type="molecule type" value="Genomic_DNA"/>
</dbReference>
<dbReference type="SUPFAM" id="SSF53098">
    <property type="entry name" value="Ribonuclease H-like"/>
    <property type="match status" value="1"/>
</dbReference>
<dbReference type="CDD" id="cd04657">
    <property type="entry name" value="Piwi_ago-like"/>
    <property type="match status" value="1"/>
</dbReference>
<dbReference type="InterPro" id="IPR003165">
    <property type="entry name" value="Piwi"/>
</dbReference>
<dbReference type="InterPro" id="IPR003100">
    <property type="entry name" value="PAZ_dom"/>
</dbReference>
<dbReference type="PROSITE" id="PS50822">
    <property type="entry name" value="PIWI"/>
    <property type="match status" value="1"/>
</dbReference>
<name>A0A433Q651_9FUNG</name>
<dbReference type="InterPro" id="IPR012337">
    <property type="entry name" value="RNaseH-like_sf"/>
</dbReference>
<dbReference type="SMART" id="SM00949">
    <property type="entry name" value="PAZ"/>
    <property type="match status" value="1"/>
</dbReference>
<dbReference type="SMART" id="SM00950">
    <property type="entry name" value="Piwi"/>
    <property type="match status" value="1"/>
</dbReference>
<comment type="caution">
    <text evidence="4">The sequence shown here is derived from an EMBL/GenBank/DDBJ whole genome shotgun (WGS) entry which is preliminary data.</text>
</comment>
<dbReference type="InterPro" id="IPR032473">
    <property type="entry name" value="Argonaute_Mid_dom"/>
</dbReference>
<feature type="domain" description="Piwi" evidence="3">
    <location>
        <begin position="513"/>
        <end position="813"/>
    </location>
</feature>
<feature type="domain" description="PAZ" evidence="2">
    <location>
        <begin position="221"/>
        <end position="335"/>
    </location>
</feature>
<dbReference type="Pfam" id="PF16487">
    <property type="entry name" value="ArgoMid"/>
    <property type="match status" value="1"/>
</dbReference>
<evidence type="ECO:0000259" key="2">
    <source>
        <dbReference type="PROSITE" id="PS50821"/>
    </source>
</evidence>
<evidence type="ECO:0000313" key="4">
    <source>
        <dbReference type="EMBL" id="RUS25250.1"/>
    </source>
</evidence>
<comment type="similarity">
    <text evidence="1">Belongs to the argonaute family.</text>
</comment>
<dbReference type="Pfam" id="PF16486">
    <property type="entry name" value="ArgoN"/>
    <property type="match status" value="1"/>
</dbReference>
<dbReference type="Proteomes" id="UP000274822">
    <property type="component" value="Unassembled WGS sequence"/>
</dbReference>
<dbReference type="InterPro" id="IPR045246">
    <property type="entry name" value="Piwi_ago-like"/>
</dbReference>
<organism evidence="4 5">
    <name type="scientific">Jimgerdemannia flammicorona</name>
    <dbReference type="NCBI Taxonomy" id="994334"/>
    <lineage>
        <taxon>Eukaryota</taxon>
        <taxon>Fungi</taxon>
        <taxon>Fungi incertae sedis</taxon>
        <taxon>Mucoromycota</taxon>
        <taxon>Mucoromycotina</taxon>
        <taxon>Endogonomycetes</taxon>
        <taxon>Endogonales</taxon>
        <taxon>Endogonaceae</taxon>
        <taxon>Jimgerdemannia</taxon>
    </lineage>
</organism>
<dbReference type="AlphaFoldDB" id="A0A433Q651"/>
<dbReference type="Gene3D" id="3.30.420.10">
    <property type="entry name" value="Ribonuclease H-like superfamily/Ribonuclease H"/>
    <property type="match status" value="1"/>
</dbReference>
<dbReference type="InterPro" id="IPR014811">
    <property type="entry name" value="ArgoL1"/>
</dbReference>
<dbReference type="Pfam" id="PF16488">
    <property type="entry name" value="ArgoL2"/>
    <property type="match status" value="1"/>
</dbReference>